<dbReference type="PANTHER" id="PTHR19211">
    <property type="entry name" value="ATP-BINDING TRANSPORT PROTEIN-RELATED"/>
    <property type="match status" value="1"/>
</dbReference>
<dbReference type="PROSITE" id="PS50893">
    <property type="entry name" value="ABC_TRANSPORTER_2"/>
    <property type="match status" value="1"/>
</dbReference>
<organism evidence="6 7">
    <name type="scientific">Thalassolituus hydrocarboniclasticus</name>
    <dbReference type="NCBI Taxonomy" id="2742796"/>
    <lineage>
        <taxon>Bacteria</taxon>
        <taxon>Pseudomonadati</taxon>
        <taxon>Pseudomonadota</taxon>
        <taxon>Gammaproteobacteria</taxon>
        <taxon>Oceanospirillales</taxon>
        <taxon>Oceanospirillaceae</taxon>
        <taxon>Thalassolituus</taxon>
    </lineage>
</organism>
<name>A0ABY6A7I4_9GAMM</name>
<evidence type="ECO:0000256" key="1">
    <source>
        <dbReference type="ARBA" id="ARBA00022737"/>
    </source>
</evidence>
<reference evidence="7" key="1">
    <citation type="submission" date="2020-06" db="EMBL/GenBank/DDBJ databases">
        <title>Thalassolituus marinus alknpb1M-1, a hydrocarbon-degrading bacterium isolated from the deep-sea overlying water using an in-situ strategy from the South China Sea basin.</title>
        <authorList>
            <person name="Dong C."/>
            <person name="Chen Y."/>
            <person name="Shao Z."/>
        </authorList>
    </citation>
    <scope>NUCLEOTIDE SEQUENCE [LARGE SCALE GENOMIC DNA]</scope>
    <source>
        <strain evidence="7">alknpb1M-1</strain>
    </source>
</reference>
<feature type="region of interest" description="Disordered" evidence="4">
    <location>
        <begin position="265"/>
        <end position="330"/>
    </location>
</feature>
<feature type="compositionally biased region" description="Basic and acidic residues" evidence="4">
    <location>
        <begin position="267"/>
        <end position="290"/>
    </location>
</feature>
<keyword evidence="1" id="KW-0677">Repeat</keyword>
<dbReference type="Proteomes" id="UP001065322">
    <property type="component" value="Chromosome"/>
</dbReference>
<protein>
    <submittedName>
        <fullName evidence="6">ABC-F family ATP-binding cassette domain-containing protein</fullName>
    </submittedName>
</protein>
<dbReference type="Pfam" id="PF00005">
    <property type="entry name" value="ABC_tran"/>
    <property type="match status" value="2"/>
</dbReference>
<feature type="domain" description="ABC transporter" evidence="5">
    <location>
        <begin position="7"/>
        <end position="251"/>
    </location>
</feature>
<keyword evidence="2" id="KW-0547">Nucleotide-binding</keyword>
<dbReference type="PROSITE" id="PS00211">
    <property type="entry name" value="ABC_TRANSPORTER_1"/>
    <property type="match status" value="1"/>
</dbReference>
<proteinExistence type="predicted"/>
<dbReference type="PANTHER" id="PTHR19211:SF6">
    <property type="entry name" value="BLL7188 PROTEIN"/>
    <property type="match status" value="1"/>
</dbReference>
<dbReference type="InterPro" id="IPR032781">
    <property type="entry name" value="ABC_tran_Xtn"/>
</dbReference>
<dbReference type="GO" id="GO:0005524">
    <property type="term" value="F:ATP binding"/>
    <property type="evidence" value="ECO:0007669"/>
    <property type="project" value="UniProtKB-KW"/>
</dbReference>
<keyword evidence="3 6" id="KW-0067">ATP-binding</keyword>
<dbReference type="InterPro" id="IPR050611">
    <property type="entry name" value="ABCF"/>
</dbReference>
<sequence length="536" mass="59736">MSQSVLLECAHLCAQSAAGEHILQDIQLSLTAGRYGLCGRNGSGKSWLLELLAGQRQPQQGHIRCGGRCAWLPQQQADGPRNAQSLADYLNLSQRLQALQRVEEGMASAADFELIGDDWSLPQRLQQILLPYGLAYESDHKAAQLMQRLQRPAQVLSGGQRMRLQLALLFASKPDVLLLDEPGNHLDGSGRQWLIGQMAAFRGVLILVSHDVQLLQAMEHILELRSGHLYQYGGNYEQFLLQRQQEQQALLQQLEGSRQRLQQVERATQRSQEKAARRAQSGKRERRDGSQSKLLLDNKQQSAEQQQGRQSRARSRQHEQAAGQLKERQQQWLQEDSPLAQWYLPTTGKLRSGLILQITDQPLPYRPEQRLTFAVQQGEHLWLRGDNGSGKSSLLQLLATADQRPTILRRTEIRLLDQHCSLLHNHLSALDNLLRATSLDTTSARTLLAGVGLNAEACLRPAGILSGGERMKLALLLVTQQTPGALLLLDEPDNHLDRHSREQLAQALRAYPGALILVSHDGHFAAGCGISQTLVL</sequence>
<dbReference type="InterPro" id="IPR003593">
    <property type="entry name" value="AAA+_ATPase"/>
</dbReference>
<evidence type="ECO:0000313" key="7">
    <source>
        <dbReference type="Proteomes" id="UP001065322"/>
    </source>
</evidence>
<dbReference type="EMBL" id="CP054475">
    <property type="protein sequence ID" value="UXD86093.1"/>
    <property type="molecule type" value="Genomic_DNA"/>
</dbReference>
<dbReference type="Gene3D" id="3.40.50.300">
    <property type="entry name" value="P-loop containing nucleotide triphosphate hydrolases"/>
    <property type="match status" value="2"/>
</dbReference>
<evidence type="ECO:0000313" key="6">
    <source>
        <dbReference type="EMBL" id="UXD86093.1"/>
    </source>
</evidence>
<evidence type="ECO:0000256" key="3">
    <source>
        <dbReference type="ARBA" id="ARBA00022840"/>
    </source>
</evidence>
<gene>
    <name evidence="6" type="ORF">HUF19_00900</name>
</gene>
<dbReference type="SUPFAM" id="SSF52540">
    <property type="entry name" value="P-loop containing nucleoside triphosphate hydrolases"/>
    <property type="match status" value="2"/>
</dbReference>
<accession>A0ABY6A7I4</accession>
<evidence type="ECO:0000259" key="5">
    <source>
        <dbReference type="PROSITE" id="PS50893"/>
    </source>
</evidence>
<feature type="compositionally biased region" description="Low complexity" evidence="4">
    <location>
        <begin position="300"/>
        <end position="310"/>
    </location>
</feature>
<dbReference type="InterPro" id="IPR017871">
    <property type="entry name" value="ABC_transporter-like_CS"/>
</dbReference>
<dbReference type="SMART" id="SM00382">
    <property type="entry name" value="AAA"/>
    <property type="match status" value="2"/>
</dbReference>
<keyword evidence="7" id="KW-1185">Reference proteome</keyword>
<evidence type="ECO:0000256" key="4">
    <source>
        <dbReference type="SAM" id="MobiDB-lite"/>
    </source>
</evidence>
<dbReference type="InterPro" id="IPR027417">
    <property type="entry name" value="P-loop_NTPase"/>
</dbReference>
<dbReference type="Pfam" id="PF12848">
    <property type="entry name" value="ABC_tran_Xtn"/>
    <property type="match status" value="1"/>
</dbReference>
<dbReference type="InterPro" id="IPR003439">
    <property type="entry name" value="ABC_transporter-like_ATP-bd"/>
</dbReference>
<evidence type="ECO:0000256" key="2">
    <source>
        <dbReference type="ARBA" id="ARBA00022741"/>
    </source>
</evidence>
<dbReference type="RefSeq" id="WP_260998085.1">
    <property type="nucleotide sequence ID" value="NZ_CP054475.1"/>
</dbReference>